<name>A0ABX1JUT9_9MICC</name>
<keyword evidence="4 5" id="KW-0472">Membrane</keyword>
<feature type="transmembrane region" description="Helical" evidence="5">
    <location>
        <begin position="451"/>
        <end position="469"/>
    </location>
</feature>
<feature type="transmembrane region" description="Helical" evidence="5">
    <location>
        <begin position="65"/>
        <end position="84"/>
    </location>
</feature>
<feature type="transmembrane region" description="Helical" evidence="5">
    <location>
        <begin position="226"/>
        <end position="248"/>
    </location>
</feature>
<evidence type="ECO:0000259" key="6">
    <source>
        <dbReference type="Pfam" id="PF00324"/>
    </source>
</evidence>
<feature type="transmembrane region" description="Helical" evidence="5">
    <location>
        <begin position="156"/>
        <end position="174"/>
    </location>
</feature>
<evidence type="ECO:0000256" key="4">
    <source>
        <dbReference type="ARBA" id="ARBA00023136"/>
    </source>
</evidence>
<comment type="subcellular location">
    <subcellularLocation>
        <location evidence="1">Membrane</location>
        <topology evidence="1">Multi-pass membrane protein</topology>
    </subcellularLocation>
</comment>
<dbReference type="PANTHER" id="PTHR42770:SF7">
    <property type="entry name" value="MEMBRANE PROTEIN"/>
    <property type="match status" value="1"/>
</dbReference>
<organism evidence="7 8">
    <name type="scientific">Arthrobacter deserti</name>
    <dbReference type="NCBI Taxonomy" id="1742687"/>
    <lineage>
        <taxon>Bacteria</taxon>
        <taxon>Bacillati</taxon>
        <taxon>Actinomycetota</taxon>
        <taxon>Actinomycetes</taxon>
        <taxon>Micrococcales</taxon>
        <taxon>Micrococcaceae</taxon>
        <taxon>Arthrobacter</taxon>
    </lineage>
</organism>
<dbReference type="PANTHER" id="PTHR42770">
    <property type="entry name" value="AMINO ACID TRANSPORTER-RELATED"/>
    <property type="match status" value="1"/>
</dbReference>
<feature type="transmembrane region" description="Helical" evidence="5">
    <location>
        <begin position="306"/>
        <end position="335"/>
    </location>
</feature>
<feature type="transmembrane region" description="Helical" evidence="5">
    <location>
        <begin position="356"/>
        <end position="377"/>
    </location>
</feature>
<comment type="caution">
    <text evidence="7">The sequence shown here is derived from an EMBL/GenBank/DDBJ whole genome shotgun (WGS) entry which is preliminary data.</text>
</comment>
<keyword evidence="3 5" id="KW-1133">Transmembrane helix</keyword>
<feature type="transmembrane region" description="Helical" evidence="5">
    <location>
        <begin position="260"/>
        <end position="286"/>
    </location>
</feature>
<evidence type="ECO:0000256" key="2">
    <source>
        <dbReference type="ARBA" id="ARBA00022692"/>
    </source>
</evidence>
<gene>
    <name evidence="7" type="ORF">HER39_15530</name>
</gene>
<keyword evidence="2 5" id="KW-0812">Transmembrane</keyword>
<feature type="transmembrane region" description="Helical" evidence="5">
    <location>
        <begin position="96"/>
        <end position="116"/>
    </location>
</feature>
<reference evidence="7 8" key="1">
    <citation type="submission" date="2020-04" db="EMBL/GenBank/DDBJ databases">
        <authorList>
            <person name="Liu S."/>
        </authorList>
    </citation>
    <scope>NUCLEOTIDE SEQUENCE [LARGE SCALE GENOMIC DNA]</scope>
    <source>
        <strain evidence="7 8">CGMCC 1.15091</strain>
    </source>
</reference>
<dbReference type="EMBL" id="JAAZSR010000356">
    <property type="protein sequence ID" value="NKX51950.1"/>
    <property type="molecule type" value="Genomic_DNA"/>
</dbReference>
<protein>
    <submittedName>
        <fullName evidence="7">APC family permease</fullName>
    </submittedName>
</protein>
<dbReference type="Pfam" id="PF00324">
    <property type="entry name" value="AA_permease"/>
    <property type="match status" value="1"/>
</dbReference>
<feature type="domain" description="Amino acid permease/ SLC12A" evidence="6">
    <location>
        <begin position="37"/>
        <end position="414"/>
    </location>
</feature>
<feature type="transmembrane region" description="Helical" evidence="5">
    <location>
        <begin position="123"/>
        <end position="150"/>
    </location>
</feature>
<evidence type="ECO:0000313" key="8">
    <source>
        <dbReference type="Proteomes" id="UP000523795"/>
    </source>
</evidence>
<dbReference type="InterPro" id="IPR050367">
    <property type="entry name" value="APC_superfamily"/>
</dbReference>
<evidence type="ECO:0000313" key="7">
    <source>
        <dbReference type="EMBL" id="NKX51950.1"/>
    </source>
</evidence>
<dbReference type="Proteomes" id="UP000523795">
    <property type="component" value="Unassembled WGS sequence"/>
</dbReference>
<accession>A0ABX1JUT9</accession>
<sequence>MKALQDAVARPPQVGGFADTSPLHGLARRSLGPTDALAQSVAAAAPTAAAVTMPMLVAEAAGRGAGSAIVAAALLVLLVGYTIGQFARRMGAAGPLYSYAARAFGGSGMLGPAAALATGFSLLLGYACVAMFALAGSALYLADVLAYFGLGPLPGWAAAGVVVVLGACCLWLLLRGIGLSARALLLTESAAVLVLLAALAVVLTQLPAADVVRAGPDAGNQGLGGIASGAVLALSAFVGFESATVLGVETRRPLRTIPRVIAWSAAGTSVLSLLATQLQLAAGITADTAPSGRAWDPVLRTAGVPGLIPALDLGAALSFAACSLACMTALARVLLTMGREGVVPAWFGRAHPRFLTPFNAVLATVPPVTLVPAVLLAAGTGTWGPMNRIIGTAATAYVAAFLLTCIAAPVFLRRIGELTFWPGAAAVTAALALAAALVAYRVVLAGQGRHAGGWIYLVLVGGSVAWCLWRRRRGAAPADLGLYDVPTREAVLGGPAAPGGSGR</sequence>
<dbReference type="InterPro" id="IPR004841">
    <property type="entry name" value="AA-permease/SLC12A_dom"/>
</dbReference>
<dbReference type="PIRSF" id="PIRSF006060">
    <property type="entry name" value="AA_transporter"/>
    <property type="match status" value="1"/>
</dbReference>
<feature type="transmembrane region" description="Helical" evidence="5">
    <location>
        <begin position="419"/>
        <end position="439"/>
    </location>
</feature>
<evidence type="ECO:0000256" key="5">
    <source>
        <dbReference type="SAM" id="Phobius"/>
    </source>
</evidence>
<feature type="transmembrane region" description="Helical" evidence="5">
    <location>
        <begin position="183"/>
        <end position="206"/>
    </location>
</feature>
<keyword evidence="8" id="KW-1185">Reference proteome</keyword>
<evidence type="ECO:0000256" key="1">
    <source>
        <dbReference type="ARBA" id="ARBA00004141"/>
    </source>
</evidence>
<proteinExistence type="predicted"/>
<feature type="transmembrane region" description="Helical" evidence="5">
    <location>
        <begin position="389"/>
        <end position="412"/>
    </location>
</feature>
<dbReference type="Gene3D" id="1.20.1740.10">
    <property type="entry name" value="Amino acid/polyamine transporter I"/>
    <property type="match status" value="1"/>
</dbReference>
<evidence type="ECO:0000256" key="3">
    <source>
        <dbReference type="ARBA" id="ARBA00022989"/>
    </source>
</evidence>